<gene>
    <name evidence="1" type="ORF">HPB47_011230</name>
</gene>
<organism evidence="1 2">
    <name type="scientific">Ixodes persulcatus</name>
    <name type="common">Taiga tick</name>
    <dbReference type="NCBI Taxonomy" id="34615"/>
    <lineage>
        <taxon>Eukaryota</taxon>
        <taxon>Metazoa</taxon>
        <taxon>Ecdysozoa</taxon>
        <taxon>Arthropoda</taxon>
        <taxon>Chelicerata</taxon>
        <taxon>Arachnida</taxon>
        <taxon>Acari</taxon>
        <taxon>Parasitiformes</taxon>
        <taxon>Ixodida</taxon>
        <taxon>Ixodoidea</taxon>
        <taxon>Ixodidae</taxon>
        <taxon>Ixodinae</taxon>
        <taxon>Ixodes</taxon>
    </lineage>
</organism>
<accession>A0AC60NWU8</accession>
<comment type="caution">
    <text evidence="1">The sequence shown here is derived from an EMBL/GenBank/DDBJ whole genome shotgun (WGS) entry which is preliminary data.</text>
</comment>
<reference evidence="1 2" key="1">
    <citation type="journal article" date="2020" name="Cell">
        <title>Large-Scale Comparative Analyses of Tick Genomes Elucidate Their Genetic Diversity and Vector Capacities.</title>
        <authorList>
            <consortium name="Tick Genome and Microbiome Consortium (TIGMIC)"/>
            <person name="Jia N."/>
            <person name="Wang J."/>
            <person name="Shi W."/>
            <person name="Du L."/>
            <person name="Sun Y."/>
            <person name="Zhan W."/>
            <person name="Jiang J.F."/>
            <person name="Wang Q."/>
            <person name="Zhang B."/>
            <person name="Ji P."/>
            <person name="Bell-Sakyi L."/>
            <person name="Cui X.M."/>
            <person name="Yuan T.T."/>
            <person name="Jiang B.G."/>
            <person name="Yang W.F."/>
            <person name="Lam T.T."/>
            <person name="Chang Q.C."/>
            <person name="Ding S.J."/>
            <person name="Wang X.J."/>
            <person name="Zhu J.G."/>
            <person name="Ruan X.D."/>
            <person name="Zhao L."/>
            <person name="Wei J.T."/>
            <person name="Ye R.Z."/>
            <person name="Que T.C."/>
            <person name="Du C.H."/>
            <person name="Zhou Y.H."/>
            <person name="Cheng J.X."/>
            <person name="Dai P.F."/>
            <person name="Guo W.B."/>
            <person name="Han X.H."/>
            <person name="Huang E.J."/>
            <person name="Li L.F."/>
            <person name="Wei W."/>
            <person name="Gao Y.C."/>
            <person name="Liu J.Z."/>
            <person name="Shao H.Z."/>
            <person name="Wang X."/>
            <person name="Wang C.C."/>
            <person name="Yang T.C."/>
            <person name="Huo Q.B."/>
            <person name="Li W."/>
            <person name="Chen H.Y."/>
            <person name="Chen S.E."/>
            <person name="Zhou L.G."/>
            <person name="Ni X.B."/>
            <person name="Tian J.H."/>
            <person name="Sheng Y."/>
            <person name="Liu T."/>
            <person name="Pan Y.S."/>
            <person name="Xia L.Y."/>
            <person name="Li J."/>
            <person name="Zhao F."/>
            <person name="Cao W.C."/>
        </authorList>
    </citation>
    <scope>NUCLEOTIDE SEQUENCE [LARGE SCALE GENOMIC DNA]</scope>
    <source>
        <strain evidence="1">Iper-2018</strain>
    </source>
</reference>
<dbReference type="EMBL" id="JABSTQ010011417">
    <property type="protein sequence ID" value="KAG0411626.1"/>
    <property type="molecule type" value="Genomic_DNA"/>
</dbReference>
<evidence type="ECO:0000313" key="2">
    <source>
        <dbReference type="Proteomes" id="UP000805193"/>
    </source>
</evidence>
<name>A0AC60NWU8_IXOPE</name>
<feature type="non-terminal residue" evidence="1">
    <location>
        <position position="92"/>
    </location>
</feature>
<protein>
    <submittedName>
        <fullName evidence="1">Uncharacterized protein</fullName>
    </submittedName>
</protein>
<sequence length="92" mass="10709">KTQQAAQGEKMQRQLHYRRNLIEQIVGHQRVKPKRRGAVTQSDMGERLDGKQHFLYKLDKRSSNDCAVCSNRKTKGGRRETVFFYKTCNNGP</sequence>
<feature type="non-terminal residue" evidence="1">
    <location>
        <position position="1"/>
    </location>
</feature>
<proteinExistence type="predicted"/>
<keyword evidence="2" id="KW-1185">Reference proteome</keyword>
<evidence type="ECO:0000313" key="1">
    <source>
        <dbReference type="EMBL" id="KAG0411626.1"/>
    </source>
</evidence>
<dbReference type="Proteomes" id="UP000805193">
    <property type="component" value="Unassembled WGS sequence"/>
</dbReference>